<feature type="domain" description="Trimeric autotransporter adhesin YadA-like head" evidence="12">
    <location>
        <begin position="559"/>
        <end position="581"/>
    </location>
</feature>
<feature type="domain" description="Trimeric autotransporter adhesin YadA-like head" evidence="12">
    <location>
        <begin position="726"/>
        <end position="748"/>
    </location>
</feature>
<evidence type="ECO:0000256" key="5">
    <source>
        <dbReference type="ARBA" id="ARBA00022452"/>
    </source>
</evidence>
<evidence type="ECO:0000256" key="10">
    <source>
        <dbReference type="ARBA" id="ARBA00023237"/>
    </source>
</evidence>
<feature type="domain" description="Trimeric autotransporter adhesin YadA-like stalk" evidence="13">
    <location>
        <begin position="4739"/>
        <end position="4781"/>
    </location>
</feature>
<dbReference type="KEGG" id="msu:MS0748"/>
<evidence type="ECO:0000256" key="7">
    <source>
        <dbReference type="ARBA" id="ARBA00022729"/>
    </source>
</evidence>
<dbReference type="Gene3D" id="1.20.5.170">
    <property type="match status" value="5"/>
</dbReference>
<evidence type="ECO:0000256" key="9">
    <source>
        <dbReference type="ARBA" id="ARBA00023136"/>
    </source>
</evidence>
<keyword evidence="10" id="KW-0998">Cell outer membrane</keyword>
<feature type="domain" description="Trimeric autotransporter adhesin YadA-like stalk" evidence="13">
    <location>
        <begin position="1298"/>
        <end position="1337"/>
    </location>
</feature>
<keyword evidence="5" id="KW-1134">Transmembrane beta strand</keyword>
<dbReference type="Gene3D" id="6.10.250.2040">
    <property type="match status" value="9"/>
</dbReference>
<feature type="domain" description="Trimeric autotransporter adhesin YadA-like stalk" evidence="13">
    <location>
        <begin position="3098"/>
        <end position="3137"/>
    </location>
</feature>
<evidence type="ECO:0000256" key="3">
    <source>
        <dbReference type="ARBA" id="ARBA00005848"/>
    </source>
</evidence>
<reference evidence="15 16" key="1">
    <citation type="journal article" date="2004" name="Nat. Biotechnol.">
        <title>The genome sequence of the capnophilic rumen bacterium Mannheimia succiniciproducens.</title>
        <authorList>
            <person name="Hong S.H."/>
            <person name="Kim J.S."/>
            <person name="Lee S.Y."/>
            <person name="In Y.H."/>
            <person name="Choi S.S."/>
            <person name="Rih J.-K."/>
            <person name="Kim C.H."/>
            <person name="Jeong H."/>
            <person name="Hur C.G."/>
            <person name="Kim J.J."/>
        </authorList>
    </citation>
    <scope>NUCLEOTIDE SEQUENCE [LARGE SCALE GENOMIC DNA]</scope>
    <source>
        <strain evidence="16">KCTC 0769BP / MBEL55E</strain>
    </source>
</reference>
<dbReference type="Gene3D" id="2.20.70.140">
    <property type="match status" value="5"/>
</dbReference>
<feature type="domain" description="Trimeric autotransporter adhesin YadA-like stalk" evidence="13">
    <location>
        <begin position="3673"/>
        <end position="3713"/>
    </location>
</feature>
<feature type="domain" description="Trimeric autotransporter adhesin YadA-like stalk" evidence="13">
    <location>
        <begin position="1148"/>
        <end position="1186"/>
    </location>
</feature>
<feature type="domain" description="Trimeric autotransporter adhesin YadA-like stalk" evidence="13">
    <location>
        <begin position="1645"/>
        <end position="1684"/>
    </location>
</feature>
<dbReference type="GO" id="GO:0009279">
    <property type="term" value="C:cell outer membrane"/>
    <property type="evidence" value="ECO:0007669"/>
    <property type="project" value="UniProtKB-SubCell"/>
</dbReference>
<keyword evidence="6" id="KW-0812">Transmembrane</keyword>
<feature type="domain" description="Trimeric autotransporter adhesin YadA-like stalk" evidence="13">
    <location>
        <begin position="2799"/>
        <end position="2838"/>
    </location>
</feature>
<feature type="domain" description="Trimeric autotransporter adhesin YadA-like stalk" evidence="13">
    <location>
        <begin position="1823"/>
        <end position="1862"/>
    </location>
</feature>
<dbReference type="Pfam" id="PF05658">
    <property type="entry name" value="YadA_head"/>
    <property type="match status" value="15"/>
</dbReference>
<dbReference type="Proteomes" id="UP000000607">
    <property type="component" value="Chromosome"/>
</dbReference>
<evidence type="ECO:0000259" key="13">
    <source>
        <dbReference type="Pfam" id="PF05662"/>
    </source>
</evidence>
<feature type="domain" description="Trimeric autotransporter adhesin YadA-like head" evidence="12">
    <location>
        <begin position="304"/>
        <end position="327"/>
    </location>
</feature>
<keyword evidence="16" id="KW-1185">Reference proteome</keyword>
<evidence type="ECO:0000313" key="16">
    <source>
        <dbReference type="Proteomes" id="UP000000607"/>
    </source>
</evidence>
<sequence length="5399" mass="540588">MNHIYKVVWSKTTNSLVVVSELASSQGKAASVVSKGYKLSSVFKKSFQLTALSALLISVMPAAQAAIAVGASTVTNWNGAVSVSLNGASATGASVPYNYHTPNNENYPDQGNNSNSSNIYSGTLSAAQSIAIGINATSQSGSIALGDNSRATGGLSLALGAFSQTNQAGAIALGTSALASGFNSFATMRQAAATADFAIAMGTAANANATNSIAMGSSALALGNQSIAIGSAAMEKKVGSAGGESYRTDYVGTTNTKAQGDRTIAFGVNTSTTSNDSIAIGSNSKTNSGTGAIAIGWCSSTSYQDSVAIGSNATANGGYSLALGYNATSTNLTSISIGWNAAASNTGGGHSQGAVAIGPKTTALGNQSVVLGASASAVEQATAIGNDSKANGFGSIVIGGDDTGYSRNPNSDPYTPTALGGERIGYLANTATGDNSNYRSSLSSGIGSVVVGVHGQALSNGSTAIGVYSTAGDNGITFTNDTTSTTAIEATAIGALSRAKSIRSSAIGYSAEALGNYSTVVGANSTANGTSSLALGHNSTAYSTYSLAAGYNASANLSNSTAIGSSSNASGLNAIALGTGAQALNTNTISIGTGNIVSGENSGAIGDPNNITGSNSYALGNNNVIYANNSFAVGNSIYISDTAQNTLAFGTNISVPTSTKTNNTLIGTSAKIQGGESSIAFGTNATVSNSVQSSAIAIGNQSKVEAAVGGIAIGNGSTISSSANNGSIALGQKTNVTGVSSIALGNNASVTGTQQGSVAIGNNTNVTNTGQGTVAVGSDTNVTVGNAVAIGDHVNVKGQRSIAIGSSSNVAEGVVNATTIGTGSNVTQNDGTAVGYNAIVSNYNGLALGANATSTAQRAVALGADSVAGREGWDQAAYDPYIPANANTSQSAAITATKATNNYGAVSVGSDTVKRQIINVAAGSADSDAVNVAQLKAAIGSVNTSWNIQENGTQKDIVNAGDNVSFANGTGTTANVSVDSTGKTSTVKYSVNKSGLSVATDGTVTAAANGDNFATAEQVAKAINDSEKTTTVEKGSDKVSVTGTTTGTKTNYVVDLSNAAKSSLDKADSALQSWTAQVNGANAKVVNQTNNTVNFVNGTNTIVKADANGNISVSTADNVTFNTVNASSFNAGNISIGTNGINAGNTTITNVANGINASDAVNVSQLNATNANVTNNTQNITKNAADIQSTKDGLNATNATVAGNTANITNNTNAIANNTAAINKGINFGNGTTDNNFALGDTINVTSDSNIVVNTEDDGVKLSLADNVTVGNVTVNNTFKAGDVTINSTGIDAGNHAITNVANGTQDSDAVNLSQLNATNANVTNNTQNITNNTAAIANNTANISNNTNAIANNTQNITKNAADIQSTKDGLNATNATVAGNTANITNNTNAIANNTAAINKGINFGNGTTDNNFALGSTINVTSDSNIEVSTVADGVKLALASSIAVDNVTVNDTFKAGDVTINSTGIDAGNHTITNVVKGVNATDAVNLSQLNAGKSSVEAGDNVAVTSTSDANGTVYTVNANISTVSNGSDKVTVTSSSTGNHTTNYAVDLSEAAKASLEKADSALQSLTTSADGTKAQTLDKDNSNANFISGSNIRLTPSADGITIATAENVTFTNVNTTNFKAGDVTINSTGIDAGNHTITNVANGTQDSDAVNLSQLNATNANVTNNTQNITNNTAAIANNTANISNNTNAIANNTQNITKNAADIQSTKDGLNATNATVAGNTANITNNTNAIASNTATINKGINFGNGTTANNFALGSTINVTSDSNIEVSTVADGVKLALASSIAVDNLTANNSVKVGNVALTQAGINAGNHAITNVTNGTNATDAVNLSQLNAGKSSVEAGDNVAVTSTSGANGTVYTVNANTSTVSNGSDKITVTQTDAGNHTSNYAVDLSEAAKSSLNKADSALQSWTAQVNGADAKVVNQTNNTVNFVNGTNTIVKADANGNISVSTADNVTFNTVNASTFNAGNVSISNSGINAGNTTITNVANGTNASDAVNLSQLNATNANVTNNTNNIANNTKNITNVTNLVNQGFNIGADNGTDDNVKLGEKVDFNGDGNIVTTVTNNAIAFALSNTLNLTDAGSVTMGDTVVNGSGMIINNGSTNNQTVSLTKDGLNNGGNTITNVANGSNATDAVNLSQLNAGKSSVEAGDNVAVTSTSDANGTVYTVNANTSTVSNGSDKITVTQTDAGNHTSNYAVDLSDATKASLDKADNALQSWTAQVNGADAKVVNQTNNTVNFVNGTNTIVKADANGNISVSTADNVTFNTVNASSFNAGNISIGTNGINAGNTTITNVANGTNASDAVNVSQLNATNANVTNNTQNITKNAADIQSTKDGLNATNATVAGNTANITNNTNAIANNTAEINKGINFGNGTTDNNFALGDTINVTSDSNIVVNTEDDGVKLSLADNVTVGNVTVNNTFKAGDVTINSTGIDAGNHAITNVANGTQDSDAVNLSQLNATNANVTNNTQNITNNTAAIANNTANISNNTNAIANNTQNITKNAADIQSTKDGLNATNATVAGNTANITNNTNAIANNTAAINKGINFGNGTTANNFALGSTINVTSDSNIEVSTVADGVKLALASSIAVNNVTVNDTFKAGDVTINSTGIDAGNHTITNVVKGVNATDAVNLSQLNAGKSSVEAGDNVAVTSTSDANGTVYTVNANISTVSNGSDKVTVTSSSTGNHTTNYAVDLSEAAKASLEKADSALQSLTTSADGTKAQTLDKDNSNANFISGSNIRLTPSADGITIATAENVTFTNVNTTNFKAGDVTINSTGIDAGNHTITNVAAGTNKTDAVNLGQLEQFIGDNSYNWNLSDGTNNSAVADNSTVAIEGSANGDSANTSGIVTMLDGTNVSVDLSDKAKESLDKADSALQSWTAQVNGTDAKVVNQTNNTVNFVNGTNTIVKADANGNISVSTADNVTFNTVNATTFNAGNVSISNNGINAGNTTITNVANGTNASDAVNVSQLNATNANVTNNTKNITNVTNLVNQGFNIGADNGADDNVKLGEKVDFNGDGNIVTTVTNNAIAFALSNTLNLTDAGSVTMGDTVVNSTGMIINNGSTDNQTVSLTKDGLNNGGNTITGVANGSNATDAVNLSQLNAGKSSVEAGDNVAVTSTSDANGTVYTVNANTSTVSNGSDKITVTQTDAGNHTSNYAVDLSDAAKASLDKADNALQSWTAQVNGADAKVVNQTNNTVNFVNGTNTIVKADANGNISVSTADNVTFNTVNASTFNAGDVSFNTSGINAGNHTITNVANGSNASDAVNVAQLEANTTRYYSVNSTVAGNRNNDGATGINAMAAGANAVASGDNATAIGQGTKANSAAAIAIGNNANATSSRNDSVIAIGNNAQSTGSYSIAVGTNSVANHTWSMAMGISAKAIDDYATALGSSAQATSQWTTALGAGANATGSAATAVGSNTTATAGGATVVGYNSSVTGANTTALGNNINVDTEGSVVLGNGSTAASATTETTATVNNLTYSGFAGADNVATGDYVSVGSVGEERQIKNVAAGNVSATSTDAINGSQLYATQNVIGNVANSVVNNFGGNATVDQNGNITFTDIGGTGANTIHDAIQNVSNVANMGWNVQANGDTATKVAPGNTVQFINGQNIEIDRDGTNITVATADNVTFTNVNTTALTAGPVTINSTGIDAGNHTITNVAAGTNATDAVNLAQLESYVGDNSYNWNLSDGTNNNAVADNSTVTITGSANGDGANTSGIVTELNGTNVSVDLSNKTKADIQQGVDANTTVNTKGITFAADSGTATERKLGETLAINGDGDLINTTVSAGKVEVAASDKLKGAVNNATTALQSWTAQVNGTDAKVVDQTNNTVNFVDGSNINITNNNGTIKVATTDNVTFNTVNASTFNAGGVSISNSGINAGNTTITNVANGTQDSDAVNLSQLNATNANVTNNTNNIANNTANITNNTNAIASNTVAINKGINFGNGTTANNFALGSTINVTSDSNIVVNTTNAGVQLGLADNIAVDNVTVNNTFKAGDVTINNNGIDAGNHAITNVTNGTNATDAVNVSQLNASKTSIVEGNNVNVTAKTDTNGTVYTVNANTSTVSNGSDKITVTQTDAGNHTSNYAVDLSDAAKASLDKADSALQSLTTSADGAKAQTLDKDNSNANFISGSNIRLTPSADGITIATAENVTFTNVNTTNFKAGDVTINSTGIDAGNHTITNVAKGVNATDAVNLAQLESYVGDNSYNWNLSDGTNNNAVADNSTVTITGSANGDSANTSGIVTELNGTNVSVDLSNKTKADIQQGVDANTTVNTKGITFAADSGTATERKLGETLAINGDGDLINTTVSAGKVEVAASDKLKDAVNNATTALQSWTAQVNGADAKVVNQTNNTVNFVNGTNTIVKADANGNISVSTADNVTFNTVNASTFNAGGVSISNSGINAGNTTITNVANGTNASDAVNLSQLNATNANVTNNTNNIANNTKNITNVTNLVNQGFNIGADNGTDDNVKLGEKVDFNGDGNIVTTVTNNAIAFALSNTLNLTDAGSVTMGDTVVNGSGMIINNGSTNNQTVSLTKDGLNNGGNTITNVANGSNATDAVNLSQLNAGKSSVEAGDNVAVTSTSDANGTVYTVNANTSTVSNGSDKITVTQTDAGNHTSNYAVDLSDATKASLDKADNALQSWTAQVNGADAKVVNQTNNTVNFVNGTNTIVKADANGNISVSTADNVTFNTVNASTFNAGNVSISNSGINAGDTTITNVAAGNVSATSTDAINGSQLYATQNVIGNVANSVVNNFGGNATVDQNGNITFTDIGGTGANTIHDAIQNVSNVANMGWNVQANGDTATKVVPGGTVQFINGQNIEISRNGTNITVATADNVTFNNVNTTTLTAGPVTINNSGIDAGATQIKNVAAGTEDTDAVNYKQLKDAVSNSSTTWNLTDNNDTANSTTVGNDSTVSFNNGTNTVAVVNGTNVSYSLADNIALTNNGSVTVGNTMVDNTGISVGDNVTVTNTGFVAGNVTVKQDGINAGGNKITGVADGDISANSTDAVNGGQLYNVIQNATAGVKTEVEAGKNIVVTNSTGANGQTVYTVETAKEVDFDKVTVGNVTINKDTNKVSGIANGDISATSSDAINGSQLYTANQNVADHLGGGSKVDENGNVTAPTYTVVTNPSTNATTTANNVGDAINGLNTAISKPLTFAADSGSNSEMRLGSTVSIKGGVSDSTKLSDNNIGVVSDGKGNLTVKLAKDISGLNSVTTGDTTMNSEGITIKNGAAGSSVSLTKNGLNNGGNRITNVAPGEVSQDSTDAVNGSQLHATNQQVVRNAQAINQVANHVNKVDRNLRAGIAGAMAAGGLYHATLPGKSMVAAGVGTYRGESAIAVGYSRLSDNGKLGVKFSVNGNTRGDTGAAASVGYQW</sequence>
<feature type="domain" description="Trimeric autotransporter adhesin YadA-like stalk" evidence="13">
    <location>
        <begin position="916"/>
        <end position="956"/>
    </location>
</feature>
<dbReference type="SUPFAM" id="SSF101967">
    <property type="entry name" value="Adhesin YadA, collagen-binding domain"/>
    <property type="match status" value="22"/>
</dbReference>
<evidence type="ECO:0008006" key="17">
    <source>
        <dbReference type="Google" id="ProtNLM"/>
    </source>
</evidence>
<feature type="domain" description="Trimeric autotransporter adhesin YadA-like head" evidence="12">
    <location>
        <begin position="352"/>
        <end position="375"/>
    </location>
</feature>
<dbReference type="SMART" id="SM00564">
    <property type="entry name" value="PQQ"/>
    <property type="match status" value="7"/>
</dbReference>
<feature type="domain" description="Trimeric autotransporter adhesin YadA-like stalk" evidence="13">
    <location>
        <begin position="2966"/>
        <end position="3003"/>
    </location>
</feature>
<evidence type="ECO:0000256" key="8">
    <source>
        <dbReference type="ARBA" id="ARBA00022927"/>
    </source>
</evidence>
<protein>
    <recommendedName>
        <fullName evidence="17">Hsf protein</fullName>
    </recommendedName>
</protein>
<feature type="domain" description="Trimeric autotransporter adhesin YadA-like head" evidence="12">
    <location>
        <begin position="207"/>
        <end position="232"/>
    </location>
</feature>
<feature type="domain" description="Trimeric autotransporter adhesin YadA-like head" evidence="12">
    <location>
        <begin position="499"/>
        <end position="525"/>
    </location>
</feature>
<dbReference type="InterPro" id="IPR008635">
    <property type="entry name" value="Coiled_stalk_dom"/>
</dbReference>
<comment type="similarity">
    <text evidence="3">Belongs to the autotransporter-2 (AT-2) (TC 1.B.40) family.</text>
</comment>
<keyword evidence="7" id="KW-0732">Signal</keyword>
<accession>Q65UK5</accession>
<evidence type="ECO:0000256" key="1">
    <source>
        <dbReference type="ARBA" id="ARBA00004241"/>
    </source>
</evidence>
<feature type="domain" description="Trimeric autotransporter adhesin YadA-like stalk" evidence="13">
    <location>
        <begin position="2630"/>
        <end position="2669"/>
    </location>
</feature>
<feature type="domain" description="Trimeric autotransporter adhesin YadA-like stalk" evidence="13">
    <location>
        <begin position="1476"/>
        <end position="1515"/>
    </location>
</feature>
<keyword evidence="4" id="KW-0813">Transport</keyword>
<feature type="domain" description="Trimeric autotransporter adhesin YadA-like stalk" evidence="13">
    <location>
        <begin position="4200"/>
        <end position="4240"/>
    </location>
</feature>
<dbReference type="InterPro" id="IPR024973">
    <property type="entry name" value="ESPR"/>
</dbReference>
<dbReference type="GO" id="GO:0015031">
    <property type="term" value="P:protein transport"/>
    <property type="evidence" value="ECO:0007669"/>
    <property type="project" value="UniProtKB-KW"/>
</dbReference>
<feature type="domain" description="Trimeric autotransporter adhesin YadA-like stalk" evidence="13">
    <location>
        <begin position="3268"/>
        <end position="3301"/>
    </location>
</feature>
<dbReference type="Gene3D" id="6.20.50.100">
    <property type="match status" value="7"/>
</dbReference>
<feature type="domain" description="Trimeric autotransporter adhesin YadA-like head" evidence="12">
    <location>
        <begin position="527"/>
        <end position="553"/>
    </location>
</feature>
<dbReference type="HOGENOM" id="CLU_223359_0_0_6"/>
<evidence type="ECO:0000313" key="15">
    <source>
        <dbReference type="EMBL" id="AAU37355.1"/>
    </source>
</evidence>
<dbReference type="EMBL" id="AE016827">
    <property type="protein sequence ID" value="AAU37355.1"/>
    <property type="molecule type" value="Genomic_DNA"/>
</dbReference>
<gene>
    <name evidence="15" type="ordered locus">MS0748</name>
</gene>
<feature type="domain" description="Trimeric autotransporter adhesin YadA-like stalk" evidence="13">
    <location>
        <begin position="4031"/>
        <end position="4064"/>
    </location>
</feature>
<dbReference type="InterPro" id="IPR045584">
    <property type="entry name" value="Pilin-like"/>
</dbReference>
<feature type="domain" description="Trimeric autotransporter adhesin YadA-like stalk" evidence="13">
    <location>
        <begin position="5015"/>
        <end position="5053"/>
    </location>
</feature>
<feature type="domain" description="Trimeric autotransporter adhesin YadA-like head" evidence="12">
    <location>
        <begin position="3309"/>
        <end position="3334"/>
    </location>
</feature>
<feature type="domain" description="Trimeric autotransporter adhesin YadA-like head" evidence="12">
    <location>
        <begin position="3438"/>
        <end position="3463"/>
    </location>
</feature>
<dbReference type="GO" id="GO:0009986">
    <property type="term" value="C:cell surface"/>
    <property type="evidence" value="ECO:0007669"/>
    <property type="project" value="UniProtKB-SubCell"/>
</dbReference>
<evidence type="ECO:0000256" key="6">
    <source>
        <dbReference type="ARBA" id="ARBA00022692"/>
    </source>
</evidence>
<dbReference type="STRING" id="221988.MS0748"/>
<evidence type="ECO:0000256" key="2">
    <source>
        <dbReference type="ARBA" id="ARBA00004442"/>
    </source>
</evidence>
<feature type="domain" description="Trimeric autotransporter adhesin YadA-like head" evidence="12">
    <location>
        <begin position="3387"/>
        <end position="3408"/>
    </location>
</feature>
<organism evidence="15 16">
    <name type="scientific">Mannheimia succiniciproducens (strain KCTC 0769BP / MBEL55E)</name>
    <dbReference type="NCBI Taxonomy" id="221988"/>
    <lineage>
        <taxon>Bacteria</taxon>
        <taxon>Pseudomonadati</taxon>
        <taxon>Pseudomonadota</taxon>
        <taxon>Gammaproteobacteria</taxon>
        <taxon>Pasteurellales</taxon>
        <taxon>Pasteurellaceae</taxon>
        <taxon>Basfia</taxon>
    </lineage>
</organism>
<evidence type="ECO:0000259" key="12">
    <source>
        <dbReference type="Pfam" id="PF05658"/>
    </source>
</evidence>
<name>Q65UK5_MANSM</name>
<feature type="domain" description="Trimeric autotransporter adhesin YadA-like stalk" evidence="13">
    <location>
        <begin position="2302"/>
        <end position="2340"/>
    </location>
</feature>
<feature type="domain" description="Trimeric autotransporter adhesin YadA-like head" evidence="12">
    <location>
        <begin position="151"/>
        <end position="177"/>
    </location>
</feature>
<feature type="domain" description="Trimeric autotransporter adhesin YadA-like stalk" evidence="13">
    <location>
        <begin position="3521"/>
        <end position="3564"/>
    </location>
</feature>
<evidence type="ECO:0000259" key="14">
    <source>
        <dbReference type="Pfam" id="PF13018"/>
    </source>
</evidence>
<dbReference type="SMART" id="SM00710">
    <property type="entry name" value="PbH1"/>
    <property type="match status" value="20"/>
</dbReference>
<evidence type="ECO:0000256" key="4">
    <source>
        <dbReference type="ARBA" id="ARBA00022448"/>
    </source>
</evidence>
<dbReference type="InterPro" id="IPR011049">
    <property type="entry name" value="Serralysin-like_metalloprot_C"/>
</dbReference>
<dbReference type="SUPFAM" id="SSF54523">
    <property type="entry name" value="Pili subunits"/>
    <property type="match status" value="1"/>
</dbReference>
<dbReference type="InterPro" id="IPR008640">
    <property type="entry name" value="Adhesin_Head_dom"/>
</dbReference>
<feature type="domain" description="Trimeric autotransporter adhesin YadA-like stalk" evidence="13">
    <location>
        <begin position="4430"/>
        <end position="4469"/>
    </location>
</feature>
<feature type="domain" description="Trimeric autotransporter adhesin YadA-like head" evidence="12">
    <location>
        <begin position="3360"/>
        <end position="3380"/>
    </location>
</feature>
<feature type="domain" description="Trimeric autotransporter adhesin YadA-like head" evidence="12">
    <location>
        <begin position="380"/>
        <end position="400"/>
    </location>
</feature>
<dbReference type="Pfam" id="PF05662">
    <property type="entry name" value="YadA_stalk"/>
    <property type="match status" value="27"/>
</dbReference>
<feature type="domain" description="Trimeric autotransporter adhesin YadA-like stalk" evidence="13">
    <location>
        <begin position="4889"/>
        <end position="4929"/>
    </location>
</feature>
<keyword evidence="9" id="KW-0472">Membrane</keyword>
<feature type="domain" description="Trimeric autotransporter adhesin YadA-like stalk" evidence="13">
    <location>
        <begin position="2452"/>
        <end position="2491"/>
    </location>
</feature>
<dbReference type="Gene3D" id="6.10.250.2120">
    <property type="match status" value="1"/>
</dbReference>
<evidence type="ECO:0000259" key="11">
    <source>
        <dbReference type="Pfam" id="PF03895"/>
    </source>
</evidence>
<feature type="domain" description="Trimeric autotransporter adhesin YadA-like head" evidence="12">
    <location>
        <begin position="258"/>
        <end position="284"/>
    </location>
</feature>
<feature type="domain" description="Trimeric autotransporter adhesin YadA-like head" evidence="12">
    <location>
        <begin position="843"/>
        <end position="866"/>
    </location>
</feature>
<dbReference type="InterPro" id="IPR006626">
    <property type="entry name" value="PbH1"/>
</dbReference>
<dbReference type="Gene3D" id="2.150.10.10">
    <property type="entry name" value="Serralysin-like metalloprotease, C-terminal"/>
    <property type="match status" value="12"/>
</dbReference>
<feature type="domain" description="Trimeric autotransporter adhesin YadA-like stalk" evidence="13">
    <location>
        <begin position="1993"/>
        <end position="2032"/>
    </location>
</feature>
<dbReference type="Pfam" id="PF13018">
    <property type="entry name" value="ESPR"/>
    <property type="match status" value="1"/>
</dbReference>
<dbReference type="InterPro" id="IPR005594">
    <property type="entry name" value="YadA_C"/>
</dbReference>
<dbReference type="OrthoDB" id="5675674at2"/>
<dbReference type="eggNOG" id="COG5295">
    <property type="taxonomic scope" value="Bacteria"/>
</dbReference>
<feature type="domain" description="Trimeric autotransporter adhesin YadA-like C-terminal membrane anchor" evidence="11">
    <location>
        <begin position="5341"/>
        <end position="5399"/>
    </location>
</feature>
<dbReference type="InterPro" id="IPR018391">
    <property type="entry name" value="PQQ_b-propeller_rpt"/>
</dbReference>
<dbReference type="Pfam" id="PF03895">
    <property type="entry name" value="YadA_anchor"/>
    <property type="match status" value="1"/>
</dbReference>
<dbReference type="CDD" id="cd12820">
    <property type="entry name" value="LbR_YadA-like"/>
    <property type="match status" value="2"/>
</dbReference>
<comment type="subcellular location">
    <subcellularLocation>
        <location evidence="2">Cell outer membrane</location>
    </subcellularLocation>
    <subcellularLocation>
        <location evidence="1">Cell surface</location>
    </subcellularLocation>
</comment>
<feature type="domain" description="Trimeric autotransporter adhesin YadA-like stalk" evidence="13">
    <location>
        <begin position="3902"/>
        <end position="3941"/>
    </location>
</feature>
<proteinExistence type="inferred from homology"/>
<keyword evidence="8" id="KW-0653">Protein transport</keyword>
<feature type="domain" description="Trimeric autotransporter adhesin YadA-like stalk" evidence="13">
    <location>
        <begin position="4569"/>
        <end position="4608"/>
    </location>
</feature>
<feature type="domain" description="Trimeric autotransporter adhesin YadA-like stalk" evidence="13">
    <location>
        <begin position="5275"/>
        <end position="5318"/>
    </location>
</feature>
<feature type="domain" description="Trimeric autotransporter adhesin YadA-like stalk" evidence="13">
    <location>
        <begin position="2132"/>
        <end position="2171"/>
    </location>
</feature>
<dbReference type="RefSeq" id="WP_011199927.1">
    <property type="nucleotide sequence ID" value="NC_006300.1"/>
</dbReference>
<feature type="domain" description="ESPR" evidence="14">
    <location>
        <begin position="1"/>
        <end position="35"/>
    </location>
</feature>
<feature type="domain" description="Trimeric autotransporter adhesin YadA-like stalk" evidence="13">
    <location>
        <begin position="5098"/>
        <end position="5140"/>
    </location>
</feature>